<feature type="DNA-binding region" description="H-T-H motif" evidence="2">
    <location>
        <begin position="25"/>
        <end position="44"/>
    </location>
</feature>
<gene>
    <name evidence="4" type="ORF">CBP76_07040</name>
</gene>
<proteinExistence type="predicted"/>
<dbReference type="PROSITE" id="PS50977">
    <property type="entry name" value="HTH_TETR_2"/>
    <property type="match status" value="1"/>
</dbReference>
<feature type="domain" description="HTH tetR-type" evidence="3">
    <location>
        <begin position="2"/>
        <end position="62"/>
    </location>
</feature>
<dbReference type="Gene3D" id="1.10.357.10">
    <property type="entry name" value="Tetracycline Repressor, domain 2"/>
    <property type="match status" value="1"/>
</dbReference>
<evidence type="ECO:0000256" key="2">
    <source>
        <dbReference type="PROSITE-ProRule" id="PRU00335"/>
    </source>
</evidence>
<comment type="caution">
    <text evidence="4">The sequence shown here is derived from an EMBL/GenBank/DDBJ whole genome shotgun (WGS) entry which is preliminary data.</text>
</comment>
<evidence type="ECO:0000313" key="4">
    <source>
        <dbReference type="EMBL" id="PMD70240.1"/>
    </source>
</evidence>
<evidence type="ECO:0000259" key="3">
    <source>
        <dbReference type="PROSITE" id="PS50977"/>
    </source>
</evidence>
<evidence type="ECO:0000256" key="1">
    <source>
        <dbReference type="ARBA" id="ARBA00023125"/>
    </source>
</evidence>
<dbReference type="AlphaFoldDB" id="A0A2N7ATX6"/>
<dbReference type="EMBL" id="NIPR01000022">
    <property type="protein sequence ID" value="PMD70240.1"/>
    <property type="molecule type" value="Genomic_DNA"/>
</dbReference>
<dbReference type="Proteomes" id="UP000235649">
    <property type="component" value="Unassembled WGS sequence"/>
</dbReference>
<reference evidence="4 5" key="1">
    <citation type="submission" date="2017-05" db="EMBL/GenBank/DDBJ databases">
        <title>Lactobacillus nurukis nov., sp. nov., isolated from nuruk.</title>
        <authorList>
            <person name="Kim S.-J."/>
        </authorList>
    </citation>
    <scope>NUCLEOTIDE SEQUENCE [LARGE SCALE GENOMIC DNA]</scope>
    <source>
        <strain evidence="4 5">SYF10-1a</strain>
    </source>
</reference>
<accession>A0A2N7ATX6</accession>
<dbReference type="OrthoDB" id="2316539at2"/>
<keyword evidence="5" id="KW-1185">Reference proteome</keyword>
<dbReference type="SUPFAM" id="SSF46689">
    <property type="entry name" value="Homeodomain-like"/>
    <property type="match status" value="1"/>
</dbReference>
<sequence length="164" mass="19303">MNLIKKHLIEVAYQELSEHRVEKFTLTKLAKLADVSRNTIYNNFVCLDYIYKGILEEIIVKEISEGCNSSDELLINIVEYISKHRVLCMNLYYHTMVILKVSDIIRFINNWFSSYNENQMSENKYMSGCFIIILRDWFDSDLKADDKAIVAELLDYNKVLKRVG</sequence>
<organism evidence="4 5">
    <name type="scientific">Companilactobacillus nuruki</name>
    <dbReference type="NCBI Taxonomy" id="1993540"/>
    <lineage>
        <taxon>Bacteria</taxon>
        <taxon>Bacillati</taxon>
        <taxon>Bacillota</taxon>
        <taxon>Bacilli</taxon>
        <taxon>Lactobacillales</taxon>
        <taxon>Lactobacillaceae</taxon>
        <taxon>Companilactobacillus</taxon>
    </lineage>
</organism>
<evidence type="ECO:0000313" key="5">
    <source>
        <dbReference type="Proteomes" id="UP000235649"/>
    </source>
</evidence>
<keyword evidence="1 2" id="KW-0238">DNA-binding</keyword>
<dbReference type="GO" id="GO:0003677">
    <property type="term" value="F:DNA binding"/>
    <property type="evidence" value="ECO:0007669"/>
    <property type="project" value="UniProtKB-UniRule"/>
</dbReference>
<dbReference type="InterPro" id="IPR009057">
    <property type="entry name" value="Homeodomain-like_sf"/>
</dbReference>
<dbReference type="InterPro" id="IPR001647">
    <property type="entry name" value="HTH_TetR"/>
</dbReference>
<protein>
    <recommendedName>
        <fullName evidence="3">HTH tetR-type domain-containing protein</fullName>
    </recommendedName>
</protein>
<name>A0A2N7ATX6_9LACO</name>
<dbReference type="RefSeq" id="WP_102196229.1">
    <property type="nucleotide sequence ID" value="NZ_NIPR01000022.1"/>
</dbReference>